<accession>A0A8X8IC73</accession>
<sequence length="133" mass="15803">MLRKIKNWFSKSDDDTELEVQLPKEEDAKFILTVDNIRIGMLYCDKGDWYFKYTEDFKDHSNEYNRIVGFPDLNKTYKSETLWPFFQIRIPGLKQPAIQEILENEKINKENEAALLKRFGQKSISNPYKLVMG</sequence>
<dbReference type="EMBL" id="FNNO01000006">
    <property type="protein sequence ID" value="SDW84945.1"/>
    <property type="molecule type" value="Genomic_DNA"/>
</dbReference>
<keyword evidence="3" id="KW-1185">Reference proteome</keyword>
<dbReference type="RefSeq" id="WP_092723591.1">
    <property type="nucleotide sequence ID" value="NZ_FNNO01000006.1"/>
</dbReference>
<evidence type="ECO:0000259" key="1">
    <source>
        <dbReference type="Pfam" id="PF13657"/>
    </source>
</evidence>
<dbReference type="Pfam" id="PF13657">
    <property type="entry name" value="Couple_hipA"/>
    <property type="match status" value="1"/>
</dbReference>
<feature type="domain" description="HipA N-terminal subdomain 1" evidence="1">
    <location>
        <begin position="34"/>
        <end position="122"/>
    </location>
</feature>
<dbReference type="NCBIfam" id="TIGR03071">
    <property type="entry name" value="couple_hipA"/>
    <property type="match status" value="1"/>
</dbReference>
<reference evidence="2 3" key="1">
    <citation type="submission" date="2016-10" db="EMBL/GenBank/DDBJ databases">
        <authorList>
            <person name="Varghese N."/>
            <person name="Submissions S."/>
        </authorList>
    </citation>
    <scope>NUCLEOTIDE SEQUENCE [LARGE SCALE GENOMIC DNA]</scope>
    <source>
        <strain evidence="2 3">DSM 25353</strain>
    </source>
</reference>
<dbReference type="InterPro" id="IPR017508">
    <property type="entry name" value="HipA_N1"/>
</dbReference>
<proteinExistence type="predicted"/>
<comment type="caution">
    <text evidence="2">The sequence shown here is derived from an EMBL/GenBank/DDBJ whole genome shotgun (WGS) entry which is preliminary data.</text>
</comment>
<evidence type="ECO:0000313" key="2">
    <source>
        <dbReference type="EMBL" id="SDW84945.1"/>
    </source>
</evidence>
<protein>
    <submittedName>
        <fullName evidence="2">HipA N-terminal domain-containing protein</fullName>
    </submittedName>
</protein>
<dbReference type="Proteomes" id="UP000198711">
    <property type="component" value="Unassembled WGS sequence"/>
</dbReference>
<name>A0A8X8IC73_9BACT</name>
<organism evidence="2 3">
    <name type="scientific">Hydrobacter penzbergensis</name>
    <dbReference type="NCBI Taxonomy" id="1235997"/>
    <lineage>
        <taxon>Bacteria</taxon>
        <taxon>Pseudomonadati</taxon>
        <taxon>Bacteroidota</taxon>
        <taxon>Chitinophagia</taxon>
        <taxon>Chitinophagales</taxon>
        <taxon>Chitinophagaceae</taxon>
        <taxon>Hydrobacter</taxon>
    </lineage>
</organism>
<dbReference type="AlphaFoldDB" id="A0A8X8IC73"/>
<gene>
    <name evidence="2" type="ORF">SAMN05444410_106126</name>
</gene>
<evidence type="ECO:0000313" key="3">
    <source>
        <dbReference type="Proteomes" id="UP000198711"/>
    </source>
</evidence>